<name>A0A3S4B8I0_9BRAD</name>
<dbReference type="InterPro" id="IPR014729">
    <property type="entry name" value="Rossmann-like_a/b/a_fold"/>
</dbReference>
<accession>A0A3S4B8I0</accession>
<dbReference type="Proteomes" id="UP000289200">
    <property type="component" value="Unassembled WGS sequence"/>
</dbReference>
<reference evidence="4" key="1">
    <citation type="submission" date="2018-10" db="EMBL/GenBank/DDBJ databases">
        <authorList>
            <person name="Peiro R."/>
            <person name="Begona"/>
            <person name="Cbmso G."/>
            <person name="Lopez M."/>
            <person name="Gonzalez S."/>
            <person name="Sacristan E."/>
            <person name="Castillo E."/>
        </authorList>
    </citation>
    <scope>NUCLEOTIDE SEQUENCE [LARGE SCALE GENOMIC DNA]</scope>
</reference>
<protein>
    <recommendedName>
        <fullName evidence="2">DUF218 domain-containing protein</fullName>
    </recommendedName>
</protein>
<dbReference type="GO" id="GO:0000270">
    <property type="term" value="P:peptidoglycan metabolic process"/>
    <property type="evidence" value="ECO:0007669"/>
    <property type="project" value="TreeGrafter"/>
</dbReference>
<dbReference type="EMBL" id="UWOC01000210">
    <property type="protein sequence ID" value="VCU11694.1"/>
    <property type="molecule type" value="Genomic_DNA"/>
</dbReference>
<dbReference type="AlphaFoldDB" id="A0A3S4B8I0"/>
<evidence type="ECO:0000259" key="2">
    <source>
        <dbReference type="Pfam" id="PF02698"/>
    </source>
</evidence>
<proteinExistence type="predicted"/>
<evidence type="ECO:0000256" key="1">
    <source>
        <dbReference type="SAM" id="Phobius"/>
    </source>
</evidence>
<dbReference type="InterPro" id="IPR003848">
    <property type="entry name" value="DUF218"/>
</dbReference>
<dbReference type="GO" id="GO:0005886">
    <property type="term" value="C:plasma membrane"/>
    <property type="evidence" value="ECO:0007669"/>
    <property type="project" value="TreeGrafter"/>
</dbReference>
<evidence type="ECO:0000313" key="3">
    <source>
        <dbReference type="EMBL" id="VCU11694.1"/>
    </source>
</evidence>
<feature type="transmembrane region" description="Helical" evidence="1">
    <location>
        <begin position="38"/>
        <end position="57"/>
    </location>
</feature>
<dbReference type="OrthoDB" id="9809813at2"/>
<dbReference type="InterPro" id="IPR051599">
    <property type="entry name" value="Cell_Envelope_Assoc"/>
</dbReference>
<dbReference type="PANTHER" id="PTHR30336">
    <property type="entry name" value="INNER MEMBRANE PROTEIN, PROBABLE PERMEASE"/>
    <property type="match status" value="1"/>
</dbReference>
<dbReference type="Pfam" id="PF02698">
    <property type="entry name" value="DUF218"/>
    <property type="match status" value="1"/>
</dbReference>
<keyword evidence="1" id="KW-1133">Transmembrane helix</keyword>
<sequence length="267" mass="28670">MFFPVSKLLGFFALPSNLLVVLGLLGIVLLATRWRRAGLRLVVASVVLVALLGWSPLGNALLVPLEDRFPPIPDDGRPVAGIVVLGGAVTPDVAEARGIVVLNEAAERLTAAATLARRHPSARLVHSGGDPGFLLPDGNESAVALRLLAELGVPAAQLVAEDRSRNTVENAVYSKTLTDPKPGERWLLVTSAYHMPRAIGVFRRAGFPVEAYPVDVRTRGRVDLWRPFPTIGDGLRRTDTAMREWVGLLVYRLTGRSSALFPGPEGG</sequence>
<dbReference type="GO" id="GO:0043164">
    <property type="term" value="P:Gram-negative-bacterium-type cell wall biogenesis"/>
    <property type="evidence" value="ECO:0007669"/>
    <property type="project" value="TreeGrafter"/>
</dbReference>
<dbReference type="Gene3D" id="3.40.50.620">
    <property type="entry name" value="HUPs"/>
    <property type="match status" value="1"/>
</dbReference>
<feature type="domain" description="DUF218" evidence="2">
    <location>
        <begin position="81"/>
        <end position="247"/>
    </location>
</feature>
<gene>
    <name evidence="3" type="ORF">RHODGE_RHODGE_04909</name>
</gene>
<keyword evidence="4" id="KW-1185">Reference proteome</keyword>
<keyword evidence="1" id="KW-0812">Transmembrane</keyword>
<evidence type="ECO:0000313" key="4">
    <source>
        <dbReference type="Proteomes" id="UP000289200"/>
    </source>
</evidence>
<organism evidence="3 4">
    <name type="scientific">Rhodoplanes serenus</name>
    <dbReference type="NCBI Taxonomy" id="200615"/>
    <lineage>
        <taxon>Bacteria</taxon>
        <taxon>Pseudomonadati</taxon>
        <taxon>Pseudomonadota</taxon>
        <taxon>Alphaproteobacteria</taxon>
        <taxon>Hyphomicrobiales</taxon>
        <taxon>Nitrobacteraceae</taxon>
        <taxon>Rhodoplanes</taxon>
    </lineage>
</organism>
<keyword evidence="1" id="KW-0472">Membrane</keyword>
<dbReference type="RefSeq" id="WP_129611617.1">
    <property type="nucleotide sequence ID" value="NZ_UWOC01000210.1"/>
</dbReference>
<feature type="transmembrane region" description="Helical" evidence="1">
    <location>
        <begin position="12"/>
        <end position="31"/>
    </location>
</feature>
<comment type="caution">
    <text evidence="3">The sequence shown here is derived from an EMBL/GenBank/DDBJ whole genome shotgun (WGS) entry which is preliminary data.</text>
</comment>
<dbReference type="PANTHER" id="PTHR30336:SF4">
    <property type="entry name" value="ENVELOPE BIOGENESIS FACTOR ELYC"/>
    <property type="match status" value="1"/>
</dbReference>
<dbReference type="CDD" id="cd06259">
    <property type="entry name" value="YdcF-like"/>
    <property type="match status" value="1"/>
</dbReference>